<protein>
    <recommendedName>
        <fullName evidence="2">Protein ImuA</fullName>
    </recommendedName>
</protein>
<accession>A0A1J5REV3</accession>
<dbReference type="AlphaFoldDB" id="A0A1J5REV3"/>
<evidence type="ECO:0000313" key="1">
    <source>
        <dbReference type="EMBL" id="OIQ93898.1"/>
    </source>
</evidence>
<gene>
    <name evidence="1" type="ORF">GALL_241860</name>
</gene>
<reference evidence="1" key="1">
    <citation type="submission" date="2016-10" db="EMBL/GenBank/DDBJ databases">
        <title>Sequence of Gallionella enrichment culture.</title>
        <authorList>
            <person name="Poehlein A."/>
            <person name="Muehling M."/>
            <person name="Daniel R."/>
        </authorList>
    </citation>
    <scope>NUCLEOTIDE SEQUENCE</scope>
</reference>
<proteinExistence type="predicted"/>
<organism evidence="1">
    <name type="scientific">mine drainage metagenome</name>
    <dbReference type="NCBI Taxonomy" id="410659"/>
    <lineage>
        <taxon>unclassified sequences</taxon>
        <taxon>metagenomes</taxon>
        <taxon>ecological metagenomes</taxon>
    </lineage>
</organism>
<dbReference type="Gene3D" id="3.40.50.300">
    <property type="entry name" value="P-loop containing nucleotide triphosphate hydrolases"/>
    <property type="match status" value="1"/>
</dbReference>
<sequence length="202" mass="22074">MTTHVITRRGDRLRPALSVLGEVVLERARVHEGCGAARRTLAMMVAAALEGPVLWIQPGWVPERLYMPGVRQFMQPGRLVFVTARRAEDLLWSMEEALRSGAVPLVVADLPGTPGLTPVRRLHLAAQTGAQEGQCAPVGLLLTPGDGGAQGVESRWHMAPRHAPGLERWQLERRRARMLPPKSWLVEHGCDGSWRITGGGAP</sequence>
<evidence type="ECO:0008006" key="2">
    <source>
        <dbReference type="Google" id="ProtNLM"/>
    </source>
</evidence>
<dbReference type="EMBL" id="MLJW01000198">
    <property type="protein sequence ID" value="OIQ93898.1"/>
    <property type="molecule type" value="Genomic_DNA"/>
</dbReference>
<dbReference type="SUPFAM" id="SSF52540">
    <property type="entry name" value="P-loop containing nucleoside triphosphate hydrolases"/>
    <property type="match status" value="1"/>
</dbReference>
<dbReference type="InterPro" id="IPR027417">
    <property type="entry name" value="P-loop_NTPase"/>
</dbReference>
<name>A0A1J5REV3_9ZZZZ</name>
<comment type="caution">
    <text evidence="1">The sequence shown here is derived from an EMBL/GenBank/DDBJ whole genome shotgun (WGS) entry which is preliminary data.</text>
</comment>